<accession>A0AAV7EQ14</accession>
<organism evidence="1 2">
    <name type="scientific">Aristolochia fimbriata</name>
    <name type="common">White veined hardy Dutchman's pipe vine</name>
    <dbReference type="NCBI Taxonomy" id="158543"/>
    <lineage>
        <taxon>Eukaryota</taxon>
        <taxon>Viridiplantae</taxon>
        <taxon>Streptophyta</taxon>
        <taxon>Embryophyta</taxon>
        <taxon>Tracheophyta</taxon>
        <taxon>Spermatophyta</taxon>
        <taxon>Magnoliopsida</taxon>
        <taxon>Magnoliidae</taxon>
        <taxon>Piperales</taxon>
        <taxon>Aristolochiaceae</taxon>
        <taxon>Aristolochia</taxon>
    </lineage>
</organism>
<name>A0AAV7EQ14_ARIFI</name>
<keyword evidence="2" id="KW-1185">Reference proteome</keyword>
<evidence type="ECO:0000313" key="1">
    <source>
        <dbReference type="EMBL" id="KAG9450838.1"/>
    </source>
</evidence>
<comment type="caution">
    <text evidence="1">The sequence shown here is derived from an EMBL/GenBank/DDBJ whole genome shotgun (WGS) entry which is preliminary data.</text>
</comment>
<dbReference type="Proteomes" id="UP000825729">
    <property type="component" value="Unassembled WGS sequence"/>
</dbReference>
<proteinExistence type="predicted"/>
<dbReference type="EMBL" id="JAINDJ010000004">
    <property type="protein sequence ID" value="KAG9450838.1"/>
    <property type="molecule type" value="Genomic_DNA"/>
</dbReference>
<dbReference type="AlphaFoldDB" id="A0AAV7EQ14"/>
<sequence length="138" mass="16312">MYTQVRFRENQRKFYPESLQPAEWDPSKGKGSSRKQQWHFICSIMEKCSHSPVTPHNCHKLHSLKEKGGKKDQKVSKKNIRKGISWIPSLLFRAAKVKPKMVAKRRIVRLELSNSIRKRMVKTTLENWKICCRLHSKI</sequence>
<reference evidence="1 2" key="1">
    <citation type="submission" date="2021-07" db="EMBL/GenBank/DDBJ databases">
        <title>The Aristolochia fimbriata genome: insights into angiosperm evolution, floral development and chemical biosynthesis.</title>
        <authorList>
            <person name="Jiao Y."/>
        </authorList>
    </citation>
    <scope>NUCLEOTIDE SEQUENCE [LARGE SCALE GENOMIC DNA]</scope>
    <source>
        <strain evidence="1">IBCAS-2021</strain>
        <tissue evidence="1">Leaf</tissue>
    </source>
</reference>
<protein>
    <submittedName>
        <fullName evidence="1">Uncharacterized protein</fullName>
    </submittedName>
</protein>
<gene>
    <name evidence="1" type="ORF">H6P81_010803</name>
</gene>
<evidence type="ECO:0000313" key="2">
    <source>
        <dbReference type="Proteomes" id="UP000825729"/>
    </source>
</evidence>